<dbReference type="Gene3D" id="3.30.420.10">
    <property type="entry name" value="Ribonuclease H-like superfamily/Ribonuclease H"/>
    <property type="match status" value="1"/>
</dbReference>
<dbReference type="GO" id="GO:0003964">
    <property type="term" value="F:RNA-directed DNA polymerase activity"/>
    <property type="evidence" value="ECO:0007669"/>
    <property type="project" value="UniProtKB-KW"/>
</dbReference>
<evidence type="ECO:0000256" key="9">
    <source>
        <dbReference type="ARBA" id="ARBA00022759"/>
    </source>
</evidence>
<dbReference type="GO" id="GO:0008233">
    <property type="term" value="F:peptidase activity"/>
    <property type="evidence" value="ECO:0007669"/>
    <property type="project" value="UniProtKB-KW"/>
</dbReference>
<evidence type="ECO:0000256" key="20">
    <source>
        <dbReference type="ARBA" id="ARBA00049244"/>
    </source>
</evidence>
<keyword evidence="18" id="KW-0233">DNA recombination</keyword>
<keyword evidence="2" id="KW-0815">Transposition</keyword>
<dbReference type="InterPro" id="IPR001584">
    <property type="entry name" value="Integrase_cat-core"/>
</dbReference>
<name>A0A0L6UWR0_9BASI</name>
<feature type="domain" description="Integrase catalytic" evidence="22">
    <location>
        <begin position="431"/>
        <end position="596"/>
    </location>
</feature>
<evidence type="ECO:0000256" key="21">
    <source>
        <dbReference type="SAM" id="MobiDB-lite"/>
    </source>
</evidence>
<keyword evidence="7" id="KW-0479">Metal-binding</keyword>
<gene>
    <name evidence="23" type="ORF">VP01_337g8</name>
</gene>
<evidence type="ECO:0000256" key="5">
    <source>
        <dbReference type="ARBA" id="ARBA00022695"/>
    </source>
</evidence>
<keyword evidence="16" id="KW-0808">Transferase</keyword>
<dbReference type="Proteomes" id="UP000037035">
    <property type="component" value="Unassembled WGS sequence"/>
</dbReference>
<evidence type="ECO:0000256" key="13">
    <source>
        <dbReference type="ARBA" id="ARBA00022884"/>
    </source>
</evidence>
<evidence type="ECO:0000256" key="8">
    <source>
        <dbReference type="ARBA" id="ARBA00022741"/>
    </source>
</evidence>
<comment type="catalytic activity">
    <reaction evidence="19">
        <text>DNA(n) + a 2'-deoxyribonucleoside 5'-triphosphate = DNA(n+1) + diphosphate</text>
        <dbReference type="Rhea" id="RHEA:22508"/>
        <dbReference type="Rhea" id="RHEA-COMP:17339"/>
        <dbReference type="Rhea" id="RHEA-COMP:17340"/>
        <dbReference type="ChEBI" id="CHEBI:33019"/>
        <dbReference type="ChEBI" id="CHEBI:61560"/>
        <dbReference type="ChEBI" id="CHEBI:173112"/>
        <dbReference type="EC" id="2.7.7.49"/>
    </reaction>
</comment>
<keyword evidence="24" id="KW-1185">Reference proteome</keyword>
<dbReference type="GO" id="GO:0046872">
    <property type="term" value="F:metal ion binding"/>
    <property type="evidence" value="ECO:0007669"/>
    <property type="project" value="UniProtKB-KW"/>
</dbReference>
<evidence type="ECO:0000256" key="14">
    <source>
        <dbReference type="ARBA" id="ARBA00022908"/>
    </source>
</evidence>
<dbReference type="GO" id="GO:0032196">
    <property type="term" value="P:transposition"/>
    <property type="evidence" value="ECO:0007669"/>
    <property type="project" value="UniProtKB-KW"/>
</dbReference>
<dbReference type="SUPFAM" id="SSF53098">
    <property type="entry name" value="Ribonuclease H-like"/>
    <property type="match status" value="1"/>
</dbReference>
<evidence type="ECO:0000256" key="18">
    <source>
        <dbReference type="ARBA" id="ARBA00023172"/>
    </source>
</evidence>
<evidence type="ECO:0000256" key="7">
    <source>
        <dbReference type="ARBA" id="ARBA00022723"/>
    </source>
</evidence>
<dbReference type="PANTHER" id="PTHR42648:SF11">
    <property type="entry name" value="TRANSPOSON TY4-P GAG-POL POLYPROTEIN"/>
    <property type="match status" value="1"/>
</dbReference>
<dbReference type="OrthoDB" id="2640446at2759"/>
<dbReference type="InterPro" id="IPR054722">
    <property type="entry name" value="PolX-like_BBD"/>
</dbReference>
<evidence type="ECO:0000256" key="15">
    <source>
        <dbReference type="ARBA" id="ARBA00022918"/>
    </source>
</evidence>
<evidence type="ECO:0000256" key="3">
    <source>
        <dbReference type="ARBA" id="ARBA00022612"/>
    </source>
</evidence>
<keyword evidence="5" id="KW-0548">Nucleotidyltransferase</keyword>
<dbReference type="GO" id="GO:0003887">
    <property type="term" value="F:DNA-directed DNA polymerase activity"/>
    <property type="evidence" value="ECO:0007669"/>
    <property type="project" value="UniProtKB-KW"/>
</dbReference>
<keyword evidence="14" id="KW-0229">DNA integration</keyword>
<evidence type="ECO:0000313" key="24">
    <source>
        <dbReference type="Proteomes" id="UP000037035"/>
    </source>
</evidence>
<dbReference type="InterPro" id="IPR036397">
    <property type="entry name" value="RNaseH_sf"/>
</dbReference>
<dbReference type="EMBL" id="LAVV01008368">
    <property type="protein sequence ID" value="KNZ52981.1"/>
    <property type="molecule type" value="Genomic_DNA"/>
</dbReference>
<evidence type="ECO:0000256" key="10">
    <source>
        <dbReference type="ARBA" id="ARBA00022801"/>
    </source>
</evidence>
<dbReference type="PANTHER" id="PTHR42648">
    <property type="entry name" value="TRANSPOSASE, PUTATIVE-RELATED"/>
    <property type="match status" value="1"/>
</dbReference>
<organism evidence="23 24">
    <name type="scientific">Puccinia sorghi</name>
    <dbReference type="NCBI Taxonomy" id="27349"/>
    <lineage>
        <taxon>Eukaryota</taxon>
        <taxon>Fungi</taxon>
        <taxon>Dikarya</taxon>
        <taxon>Basidiomycota</taxon>
        <taxon>Pucciniomycotina</taxon>
        <taxon>Pucciniomycetes</taxon>
        <taxon>Pucciniales</taxon>
        <taxon>Pucciniaceae</taxon>
        <taxon>Puccinia</taxon>
    </lineage>
</organism>
<evidence type="ECO:0000256" key="12">
    <source>
        <dbReference type="ARBA" id="ARBA00022842"/>
    </source>
</evidence>
<dbReference type="GO" id="GO:0006508">
    <property type="term" value="P:proteolysis"/>
    <property type="evidence" value="ECO:0007669"/>
    <property type="project" value="UniProtKB-KW"/>
</dbReference>
<dbReference type="GO" id="GO:0015074">
    <property type="term" value="P:DNA integration"/>
    <property type="evidence" value="ECO:0007669"/>
    <property type="project" value="UniProtKB-KW"/>
</dbReference>
<comment type="caution">
    <text evidence="23">The sequence shown here is derived from an EMBL/GenBank/DDBJ whole genome shotgun (WGS) entry which is preliminary data.</text>
</comment>
<evidence type="ECO:0000256" key="17">
    <source>
        <dbReference type="ARBA" id="ARBA00023113"/>
    </source>
</evidence>
<feature type="region of interest" description="Disordered" evidence="21">
    <location>
        <begin position="1"/>
        <end position="22"/>
    </location>
</feature>
<evidence type="ECO:0000313" key="23">
    <source>
        <dbReference type="EMBL" id="KNZ52981.1"/>
    </source>
</evidence>
<dbReference type="InterPro" id="IPR039537">
    <property type="entry name" value="Retrotran_Ty1/copia-like"/>
</dbReference>
<reference evidence="23 24" key="1">
    <citation type="submission" date="2015-08" db="EMBL/GenBank/DDBJ databases">
        <title>Next Generation Sequencing and Analysis of the Genome of Puccinia sorghi L Schw, the Causal Agent of Maize Common Rust.</title>
        <authorList>
            <person name="Rochi L."/>
            <person name="Burguener G."/>
            <person name="Darino M."/>
            <person name="Turjanski A."/>
            <person name="Kreff E."/>
            <person name="Dieguez M.J."/>
            <person name="Sacco F."/>
        </authorList>
    </citation>
    <scope>NUCLEOTIDE SEQUENCE [LARGE SCALE GENOMIC DNA]</scope>
    <source>
        <strain evidence="23 24">RO10H11247</strain>
    </source>
</reference>
<keyword evidence="13" id="KW-0694">RNA-binding</keyword>
<proteinExistence type="predicted"/>
<dbReference type="GO" id="GO:0004519">
    <property type="term" value="F:endonuclease activity"/>
    <property type="evidence" value="ECO:0007669"/>
    <property type="project" value="UniProtKB-KW"/>
</dbReference>
<dbReference type="GO" id="GO:0003723">
    <property type="term" value="F:RNA binding"/>
    <property type="evidence" value="ECO:0007669"/>
    <property type="project" value="UniProtKB-KW"/>
</dbReference>
<feature type="compositionally biased region" description="Acidic residues" evidence="21">
    <location>
        <begin position="721"/>
        <end position="739"/>
    </location>
</feature>
<dbReference type="AlphaFoldDB" id="A0A0L6UWR0"/>
<dbReference type="InterPro" id="IPR012337">
    <property type="entry name" value="RNaseH-like_sf"/>
</dbReference>
<keyword evidence="17" id="KW-0917">Virion maturation</keyword>
<evidence type="ECO:0000256" key="6">
    <source>
        <dbReference type="ARBA" id="ARBA00022722"/>
    </source>
</evidence>
<evidence type="ECO:0000259" key="22">
    <source>
        <dbReference type="PROSITE" id="PS50994"/>
    </source>
</evidence>
<keyword evidence="6" id="KW-0540">Nuclease</keyword>
<keyword evidence="10" id="KW-0378">Hydrolase</keyword>
<evidence type="ECO:0000256" key="4">
    <source>
        <dbReference type="ARBA" id="ARBA00022670"/>
    </source>
</evidence>
<evidence type="ECO:0000256" key="2">
    <source>
        <dbReference type="ARBA" id="ARBA00022578"/>
    </source>
</evidence>
<evidence type="ECO:0000256" key="11">
    <source>
        <dbReference type="ARBA" id="ARBA00022840"/>
    </source>
</evidence>
<evidence type="ECO:0000256" key="16">
    <source>
        <dbReference type="ARBA" id="ARBA00022932"/>
    </source>
</evidence>
<dbReference type="Pfam" id="PF00665">
    <property type="entry name" value="rve"/>
    <property type="match status" value="1"/>
</dbReference>
<protein>
    <recommendedName>
        <fullName evidence="22">Integrase catalytic domain-containing protein</fullName>
    </recommendedName>
</protein>
<accession>A0A0L6UWR0</accession>
<evidence type="ECO:0000256" key="1">
    <source>
        <dbReference type="ARBA" id="ARBA00002180"/>
    </source>
</evidence>
<comment type="function">
    <text evidence="1">The aspartyl protease (PR) mediates the proteolytic cleavages of the Gag and Gag-Pol polyproteins after assembly of the VLP.</text>
</comment>
<keyword evidence="4" id="KW-0645">Protease</keyword>
<keyword evidence="16" id="KW-0239">DNA-directed DNA polymerase</keyword>
<keyword evidence="15" id="KW-0695">RNA-directed DNA polymerase</keyword>
<keyword evidence="3" id="KW-1188">Viral release from host cell</keyword>
<dbReference type="VEuPathDB" id="FungiDB:VP01_337g8"/>
<dbReference type="GO" id="GO:0006310">
    <property type="term" value="P:DNA recombination"/>
    <property type="evidence" value="ECO:0007669"/>
    <property type="project" value="UniProtKB-KW"/>
</dbReference>
<keyword evidence="8" id="KW-0547">Nucleotide-binding</keyword>
<feature type="region of interest" description="Disordered" evidence="21">
    <location>
        <begin position="719"/>
        <end position="758"/>
    </location>
</feature>
<keyword evidence="11" id="KW-0067">ATP-binding</keyword>
<dbReference type="GO" id="GO:0005524">
    <property type="term" value="F:ATP binding"/>
    <property type="evidence" value="ECO:0007669"/>
    <property type="project" value="UniProtKB-KW"/>
</dbReference>
<keyword evidence="9" id="KW-0255">Endonuclease</keyword>
<dbReference type="Pfam" id="PF22936">
    <property type="entry name" value="Pol_BBD"/>
    <property type="match status" value="1"/>
</dbReference>
<sequence>MSPPHTSQKPKSSSTTTQPHSSYEIKTASSMCCVFDLFIILRRSDRIKSSWYLPPQLSLLTETSPPFYQHLTLPFLFSQWTTKPCGRIESKIFSTFKSCPSLSLAKPTLSLIKTMKKALKKSGNPSWTTLPCHKPPIEFITNIKTAISRLHEVGIVLPEDIVAYLILHKLPSSMSSISQKITHSEKEICPELVLDHLHLYLNDQQLLSNHAAPRGAPTALVADESTKCRKGWHNPASTTHVLSRCFSLYPHLRPNQGKNEATVSSFHSSVSPSSTMFVLDSGASSHMVSDMNLFVSLELADQGVVRTSSGKDSLVIKGIGTIKLSNQHGTLLLNNVFFIPDLFVNLLSVHCLVLNNYHIEFLKYTFNVSIYNKLVMSGHYEGNLPSLHFSNTSQTALLNSAELLHKSLGHSCEACAVSKITRASFKSSHARASRPFEELHLDLIGPITPESREGDKYILTVVDSNTRFCSATPIRLKSEVPETLSSLIDFEAKRFGYYPSVLHSDRGREFINSTMENFCKKHLIRCRTSDPYTPQQNGLAERHNRTIIESLRTILEDSGLSKKFWSDVIKASTLTLNQIPSHRSKKSPFELFKLRTLPLDYFRPIGNRVSYLIQPSASGSKIFPKGGLGQLLGYNDEIQSYKILSDDGRIVDTKSVTFLDFVSQKSTNSDEEDFEVMIEDLWNQPSPMDKVISETDPVTPLEEPLAENPMSYDIVQVKTEDSEESNIPDDATDTSDESDGMVAESLIPSSTRVLRERTSKVRPVKLLPPNDMGLQNQACHPVLC</sequence>
<evidence type="ECO:0000256" key="19">
    <source>
        <dbReference type="ARBA" id="ARBA00048173"/>
    </source>
</evidence>
<dbReference type="GO" id="GO:0005634">
    <property type="term" value="C:nucleus"/>
    <property type="evidence" value="ECO:0007669"/>
    <property type="project" value="UniProtKB-ARBA"/>
</dbReference>
<dbReference type="PROSITE" id="PS50994">
    <property type="entry name" value="INTEGRASE"/>
    <property type="match status" value="1"/>
</dbReference>
<comment type="catalytic activity">
    <reaction evidence="20">
        <text>DNA(n) + a 2'-deoxyribonucleoside 5'-triphosphate = DNA(n+1) + diphosphate</text>
        <dbReference type="Rhea" id="RHEA:22508"/>
        <dbReference type="Rhea" id="RHEA-COMP:17339"/>
        <dbReference type="Rhea" id="RHEA-COMP:17340"/>
        <dbReference type="ChEBI" id="CHEBI:33019"/>
        <dbReference type="ChEBI" id="CHEBI:61560"/>
        <dbReference type="ChEBI" id="CHEBI:173112"/>
        <dbReference type="EC" id="2.7.7.7"/>
    </reaction>
</comment>
<keyword evidence="12" id="KW-0460">Magnesium</keyword>